<gene>
    <name evidence="1" type="ORF">AVEN_222628_1</name>
</gene>
<dbReference type="OrthoDB" id="6753189at2759"/>
<dbReference type="Proteomes" id="UP000499080">
    <property type="component" value="Unassembled WGS sequence"/>
</dbReference>
<comment type="caution">
    <text evidence="1">The sequence shown here is derived from an EMBL/GenBank/DDBJ whole genome shotgun (WGS) entry which is preliminary data.</text>
</comment>
<protein>
    <submittedName>
        <fullName evidence="1">Uncharacterized protein</fullName>
    </submittedName>
</protein>
<name>A0A4Y2KH73_ARAVE</name>
<proteinExistence type="predicted"/>
<dbReference type="AlphaFoldDB" id="A0A4Y2KH73"/>
<accession>A0A4Y2KH73</accession>
<keyword evidence="2" id="KW-1185">Reference proteome</keyword>
<evidence type="ECO:0000313" key="2">
    <source>
        <dbReference type="Proteomes" id="UP000499080"/>
    </source>
</evidence>
<dbReference type="EMBL" id="BGPR01004600">
    <property type="protein sequence ID" value="GBN01270.1"/>
    <property type="molecule type" value="Genomic_DNA"/>
</dbReference>
<reference evidence="1 2" key="1">
    <citation type="journal article" date="2019" name="Sci. Rep.">
        <title>Orb-weaving spider Araneus ventricosus genome elucidates the spidroin gene catalogue.</title>
        <authorList>
            <person name="Kono N."/>
            <person name="Nakamura H."/>
            <person name="Ohtoshi R."/>
            <person name="Moran D.A.P."/>
            <person name="Shinohara A."/>
            <person name="Yoshida Y."/>
            <person name="Fujiwara M."/>
            <person name="Mori M."/>
            <person name="Tomita M."/>
            <person name="Arakawa K."/>
        </authorList>
    </citation>
    <scope>NUCLEOTIDE SEQUENCE [LARGE SCALE GENOMIC DNA]</scope>
</reference>
<organism evidence="1 2">
    <name type="scientific">Araneus ventricosus</name>
    <name type="common">Orbweaver spider</name>
    <name type="synonym">Epeira ventricosa</name>
    <dbReference type="NCBI Taxonomy" id="182803"/>
    <lineage>
        <taxon>Eukaryota</taxon>
        <taxon>Metazoa</taxon>
        <taxon>Ecdysozoa</taxon>
        <taxon>Arthropoda</taxon>
        <taxon>Chelicerata</taxon>
        <taxon>Arachnida</taxon>
        <taxon>Araneae</taxon>
        <taxon>Araneomorphae</taxon>
        <taxon>Entelegynae</taxon>
        <taxon>Araneoidea</taxon>
        <taxon>Araneidae</taxon>
        <taxon>Araneus</taxon>
    </lineage>
</organism>
<evidence type="ECO:0000313" key="1">
    <source>
        <dbReference type="EMBL" id="GBN01270.1"/>
    </source>
</evidence>
<sequence length="158" mass="18212">MLTECGQPEWFRERPVGRYSIVYGLNNINGRVAVQLYRERFPSRRIPNPQMFAHVHQNISEHGFFTVPMQDTGLDTDGLGFVVSSHASFPVHLIYLLFISFFWSEGHSLVDSDLDLSVRFAVAALQSAKIRSQNVQQFMWHRCHVCMSANGRNFEHLL</sequence>